<dbReference type="Pfam" id="PF03031">
    <property type="entry name" value="NIF"/>
    <property type="match status" value="1"/>
</dbReference>
<accession>A0A7S0G6D6</accession>
<dbReference type="SUPFAM" id="SSF56784">
    <property type="entry name" value="HAD-like"/>
    <property type="match status" value="1"/>
</dbReference>
<organism evidence="4">
    <name type="scientific">Rhodosorus marinus</name>
    <dbReference type="NCBI Taxonomy" id="101924"/>
    <lineage>
        <taxon>Eukaryota</taxon>
        <taxon>Rhodophyta</taxon>
        <taxon>Stylonematophyceae</taxon>
        <taxon>Stylonematales</taxon>
        <taxon>Stylonemataceae</taxon>
        <taxon>Rhodosorus</taxon>
    </lineage>
</organism>
<keyword evidence="1" id="KW-0813">Transport</keyword>
<dbReference type="PROSITE" id="PS50969">
    <property type="entry name" value="FCP1"/>
    <property type="match status" value="1"/>
</dbReference>
<feature type="domain" description="FCP1 homology" evidence="3">
    <location>
        <begin position="63"/>
        <end position="236"/>
    </location>
</feature>
<dbReference type="InterPro" id="IPR036412">
    <property type="entry name" value="HAD-like_sf"/>
</dbReference>
<dbReference type="InterPro" id="IPR050365">
    <property type="entry name" value="TIM50"/>
</dbReference>
<evidence type="ECO:0000256" key="1">
    <source>
        <dbReference type="RuleBase" id="RU365079"/>
    </source>
</evidence>
<dbReference type="AlphaFoldDB" id="A0A7S0G6D6"/>
<evidence type="ECO:0000259" key="3">
    <source>
        <dbReference type="PROSITE" id="PS50969"/>
    </source>
</evidence>
<dbReference type="GO" id="GO:0005744">
    <property type="term" value="C:TIM23 mitochondrial import inner membrane translocase complex"/>
    <property type="evidence" value="ECO:0007669"/>
    <property type="project" value="UniProtKB-UniRule"/>
</dbReference>
<keyword evidence="1" id="KW-0809">Transit peptide</keyword>
<dbReference type="PANTHER" id="PTHR12210">
    <property type="entry name" value="DULLARD PROTEIN PHOSPHATASE"/>
    <property type="match status" value="1"/>
</dbReference>
<protein>
    <recommendedName>
        <fullName evidence="1">Mitochondrial import inner membrane translocase subunit TIM50</fullName>
    </recommendedName>
</protein>
<dbReference type="Gene3D" id="3.40.50.1000">
    <property type="entry name" value="HAD superfamily/HAD-like"/>
    <property type="match status" value="1"/>
</dbReference>
<sequence length="314" mass="35301">MMAGASSVRELESADAGLSSVKLDEVNEDYQGTEISLEDMVASRGIWSRLEESIMSCVHGEVVDRSPLCAVLDLNGLLLFRETRKDRVIGKPPPFDFRMKSGRAWLRPNSSVLLLYAFRRFRVGFWSSAMSYNVKSMLSHLLHPFQKPIFVLSREDTLPDSAPGAKPHATLKDLTMLWDSVPYMSEKNTVIIDDTPSKTRLQELNRVIVPEYTGREVGSGSDDDVLIWVILYLEFCALGTRLDRSIQSPIGYLEFSDFVKLGRSEDKAIALLNRIADFDVIQEFDRISSSAEKERVAADPQPRSGAPLHNRDTI</sequence>
<dbReference type="GO" id="GO:0015031">
    <property type="term" value="P:protein transport"/>
    <property type="evidence" value="ECO:0007669"/>
    <property type="project" value="UniProtKB-KW"/>
</dbReference>
<gene>
    <name evidence="4" type="ORF">RMAR0315_LOCUS9474</name>
</gene>
<proteinExistence type="inferred from homology"/>
<evidence type="ECO:0000313" key="4">
    <source>
        <dbReference type="EMBL" id="CAD8399482.1"/>
    </source>
</evidence>
<name>A0A7S0G6D6_9RHOD</name>
<comment type="similarity">
    <text evidence="1">Belongs to the TIM50 family.</text>
</comment>
<keyword evidence="1" id="KW-0496">Mitochondrion</keyword>
<reference evidence="4" key="1">
    <citation type="submission" date="2021-01" db="EMBL/GenBank/DDBJ databases">
        <authorList>
            <person name="Corre E."/>
            <person name="Pelletier E."/>
            <person name="Niang G."/>
            <person name="Scheremetjew M."/>
            <person name="Finn R."/>
            <person name="Kale V."/>
            <person name="Holt S."/>
            <person name="Cochrane G."/>
            <person name="Meng A."/>
            <person name="Brown T."/>
            <person name="Cohen L."/>
        </authorList>
    </citation>
    <scope>NUCLEOTIDE SEQUENCE</scope>
    <source>
        <strain evidence="4">UTEX LB 2760</strain>
    </source>
</reference>
<feature type="region of interest" description="Disordered" evidence="2">
    <location>
        <begin position="292"/>
        <end position="314"/>
    </location>
</feature>
<keyword evidence="1" id="KW-0811">Translocation</keyword>
<keyword evidence="1" id="KW-0653">Protein transport</keyword>
<dbReference type="InterPro" id="IPR023214">
    <property type="entry name" value="HAD_sf"/>
</dbReference>
<dbReference type="InterPro" id="IPR004274">
    <property type="entry name" value="FCP1_dom"/>
</dbReference>
<dbReference type="EMBL" id="HBEK01017366">
    <property type="protein sequence ID" value="CAD8399482.1"/>
    <property type="molecule type" value="Transcribed_RNA"/>
</dbReference>
<dbReference type="SMART" id="SM00577">
    <property type="entry name" value="CPDc"/>
    <property type="match status" value="1"/>
</dbReference>
<comment type="function">
    <text evidence="1">Essential component of the TIM23 complex, a complex that mediates the translocation of transit peptide-containing proteins across the mitochondrial inner membrane.</text>
</comment>
<comment type="subunit">
    <text evidence="1">Component of the TIM23 complex.</text>
</comment>
<evidence type="ECO:0000256" key="2">
    <source>
        <dbReference type="SAM" id="MobiDB-lite"/>
    </source>
</evidence>
<comment type="subcellular location">
    <subcellularLocation>
        <location evidence="1">Mitochondrion inner membrane</location>
        <topology evidence="1">Single-pass membrane protein</topology>
    </subcellularLocation>
</comment>